<proteinExistence type="predicted"/>
<evidence type="ECO:0000313" key="4">
    <source>
        <dbReference type="EMBL" id="MBK1932729.1"/>
    </source>
</evidence>
<reference evidence="5 8" key="2">
    <citation type="submission" date="2021-03" db="EMBL/GenBank/DDBJ databases">
        <title>Clinical course, treatment and visual outcome of an outbreak of Burkholderia contaminans endophthalmitis following cataract surgery.</title>
        <authorList>
            <person name="Lind C."/>
            <person name="Olsen K."/>
            <person name="Angelsen N.K."/>
            <person name="Krefting E.A."/>
            <person name="Fossen K."/>
            <person name="Gravningen K."/>
            <person name="Depoorter E."/>
            <person name="Vandamme P."/>
            <person name="Bertelsen G."/>
        </authorList>
    </citation>
    <scope>NUCLEOTIDE SEQUENCE [LARGE SCALE GENOMIC DNA]</scope>
    <source>
        <strain evidence="5 8">51242556</strain>
    </source>
</reference>
<dbReference type="PANTHER" id="PTHR20883:SF19">
    <property type="entry name" value="MULTIFUNCTIONAL DIOXYGENASE AUSE"/>
    <property type="match status" value="1"/>
</dbReference>
<dbReference type="EMBL" id="JAENIB010000010">
    <property type="protein sequence ID" value="MBK1932729.1"/>
    <property type="molecule type" value="Genomic_DNA"/>
</dbReference>
<dbReference type="OrthoDB" id="9796766at2"/>
<evidence type="ECO:0000313" key="8">
    <source>
        <dbReference type="Proteomes" id="UP000664048"/>
    </source>
</evidence>
<protein>
    <submittedName>
        <fullName evidence="4">Phytanoyl-CoA dioxygenase family protein</fullName>
    </submittedName>
</protein>
<dbReference type="GO" id="GO:0005506">
    <property type="term" value="F:iron ion binding"/>
    <property type="evidence" value="ECO:0007669"/>
    <property type="project" value="UniProtKB-ARBA"/>
</dbReference>
<dbReference type="EMBL" id="CP090642">
    <property type="protein sequence ID" value="WFN22301.1"/>
    <property type="molecule type" value="Genomic_DNA"/>
</dbReference>
<evidence type="ECO:0000313" key="6">
    <source>
        <dbReference type="EMBL" id="WFN22301.1"/>
    </source>
</evidence>
<dbReference type="Gene3D" id="2.60.120.620">
    <property type="entry name" value="q2cbj1_9rhob like domain"/>
    <property type="match status" value="1"/>
</dbReference>
<reference evidence="6 9" key="3">
    <citation type="submission" date="2021-12" db="EMBL/GenBank/DDBJ databases">
        <title>Genomic and phenotypic characterization of three Burkholderia contaminans isolates recovered from different sources.</title>
        <authorList>
            <person name="Lopez De Volder A."/>
            <person name="Fan Y."/>
            <person name="Nunvar J."/>
            <person name="Herrera T."/>
            <person name="Timp W."/>
            <person name="Degrossi J."/>
        </authorList>
    </citation>
    <scope>NUCLEOTIDE SEQUENCE [LARGE SCALE GENOMIC DNA]</scope>
    <source>
        <strain evidence="6 9">LMG 23361</strain>
    </source>
</reference>
<dbReference type="EMBL" id="JAGEMX010000011">
    <property type="protein sequence ID" value="MBO1833364.1"/>
    <property type="molecule type" value="Genomic_DNA"/>
</dbReference>
<evidence type="ECO:0000256" key="3">
    <source>
        <dbReference type="ARBA" id="ARBA00023004"/>
    </source>
</evidence>
<dbReference type="Proteomes" id="UP001220209">
    <property type="component" value="Chromosome 3"/>
</dbReference>
<evidence type="ECO:0000313" key="7">
    <source>
        <dbReference type="Proteomes" id="UP000611459"/>
    </source>
</evidence>
<keyword evidence="3" id="KW-0408">Iron</keyword>
<keyword evidence="4" id="KW-0223">Dioxygenase</keyword>
<dbReference type="Proteomes" id="UP000611459">
    <property type="component" value="Unassembled WGS sequence"/>
</dbReference>
<gene>
    <name evidence="5" type="ORF">J4M89_28640</name>
    <name evidence="4" type="ORF">JIN94_22850</name>
    <name evidence="6" type="ORF">LXE91_37045</name>
</gene>
<evidence type="ECO:0000313" key="9">
    <source>
        <dbReference type="Proteomes" id="UP001220209"/>
    </source>
</evidence>
<evidence type="ECO:0000313" key="5">
    <source>
        <dbReference type="EMBL" id="MBO1833364.1"/>
    </source>
</evidence>
<dbReference type="Proteomes" id="UP000664048">
    <property type="component" value="Unassembled WGS sequence"/>
</dbReference>
<dbReference type="PANTHER" id="PTHR20883">
    <property type="entry name" value="PHYTANOYL-COA DIOXYGENASE DOMAIN CONTAINING 1"/>
    <property type="match status" value="1"/>
</dbReference>
<dbReference type="GeneID" id="93194628"/>
<name>A0A1E3FJL5_9BURK</name>
<dbReference type="GO" id="GO:0016706">
    <property type="term" value="F:2-oxoglutarate-dependent dioxygenase activity"/>
    <property type="evidence" value="ECO:0007669"/>
    <property type="project" value="UniProtKB-ARBA"/>
</dbReference>
<dbReference type="AlphaFoldDB" id="A0A1E3FJL5"/>
<sequence>MNATIQNIHDALPTVSKQTGAYEIVSLMNQYGGVRIKNYLTQEQVANINREVDAPLERLREGSSHDNELIKEFHGTYTKRLTNMVTHSKTFGDVLDDDLFHELGEVLYREESGDWWLSTAQVIDIGPGNTAQMLHRDVGNFPPLCALGVNGPTVFTNLMIALTRFTEENGATRIIPGSQNWDEDYFDSKGTPDMTIAAEMDAGDALLFSGKVIHGGGANVTKNERRRGLTIPMQPSYLTPEEAYPFIVEMDTVRRLSKRVQRIIGFRSQYPAGTPGLWQVDYDDIATHLGL</sequence>
<evidence type="ECO:0000256" key="1">
    <source>
        <dbReference type="ARBA" id="ARBA00022723"/>
    </source>
</evidence>
<evidence type="ECO:0000256" key="2">
    <source>
        <dbReference type="ARBA" id="ARBA00023002"/>
    </source>
</evidence>
<dbReference type="RefSeq" id="WP_039353283.1">
    <property type="nucleotide sequence ID" value="NZ_AP018359.1"/>
</dbReference>
<accession>A0A1E3FJL5</accession>
<keyword evidence="8" id="KW-1185">Reference proteome</keyword>
<dbReference type="InterPro" id="IPR008775">
    <property type="entry name" value="Phytyl_CoA_dOase-like"/>
</dbReference>
<keyword evidence="2" id="KW-0560">Oxidoreductase</keyword>
<organism evidence="4 7">
    <name type="scientific">Burkholderia contaminans</name>
    <dbReference type="NCBI Taxonomy" id="488447"/>
    <lineage>
        <taxon>Bacteria</taxon>
        <taxon>Pseudomonadati</taxon>
        <taxon>Pseudomonadota</taxon>
        <taxon>Betaproteobacteria</taxon>
        <taxon>Burkholderiales</taxon>
        <taxon>Burkholderiaceae</taxon>
        <taxon>Burkholderia</taxon>
        <taxon>Burkholderia cepacia complex</taxon>
    </lineage>
</organism>
<dbReference type="SUPFAM" id="SSF51197">
    <property type="entry name" value="Clavaminate synthase-like"/>
    <property type="match status" value="1"/>
</dbReference>
<reference evidence="4" key="1">
    <citation type="submission" date="2021-01" db="EMBL/GenBank/DDBJ databases">
        <title>Outbreak of Burkholderia contaminns endophthalmitis traced to a clinical ventilation system.</title>
        <authorList>
            <person name="Lipuma J."/>
            <person name="Spilker T."/>
            <person name="Kratholm J."/>
        </authorList>
    </citation>
    <scope>NUCLEOTIDE SEQUENCE</scope>
    <source>
        <strain evidence="4">HI4954</strain>
    </source>
</reference>
<keyword evidence="1" id="KW-0479">Metal-binding</keyword>
<dbReference type="Pfam" id="PF05721">
    <property type="entry name" value="PhyH"/>
    <property type="match status" value="1"/>
</dbReference>